<protein>
    <submittedName>
        <fullName evidence="2">Plasmid pRiA4b ORF-3 family protein</fullName>
    </submittedName>
</protein>
<dbReference type="RefSeq" id="WP_256945702.1">
    <property type="nucleotide sequence ID" value="NZ_JANHNZ010000009.1"/>
</dbReference>
<gene>
    <name evidence="2" type="ORF">NPA36_08440</name>
</gene>
<dbReference type="InterPro" id="IPR024047">
    <property type="entry name" value="MM3350-like_sf"/>
</dbReference>
<accession>A0ABT1WPX8</accession>
<comment type="caution">
    <text evidence="2">The sequence shown here is derived from an EMBL/GenBank/DDBJ whole genome shotgun (WGS) entry which is preliminary data.</text>
</comment>
<name>A0ABT1WPX8_9LACT</name>
<dbReference type="InterPro" id="IPR012912">
    <property type="entry name" value="Plasmid_pRiA4b_Orf3-like"/>
</dbReference>
<evidence type="ECO:0000313" key="2">
    <source>
        <dbReference type="EMBL" id="MCQ9210577.1"/>
    </source>
</evidence>
<dbReference type="EMBL" id="JANHNZ010000009">
    <property type="protein sequence ID" value="MCQ9210577.1"/>
    <property type="molecule type" value="Genomic_DNA"/>
</dbReference>
<dbReference type="Gene3D" id="3.10.290.30">
    <property type="entry name" value="MM3350-like"/>
    <property type="match status" value="1"/>
</dbReference>
<reference evidence="2" key="3">
    <citation type="journal article" date="2023" name="Microbiol. Resour. Announc.">
        <title>Draft Genome Sequence of Granulicatella sp. Strain S8, Isolated from a Marine Fish, Seriola quinqueradiata.</title>
        <authorList>
            <person name="Lee M."/>
            <person name="Farooq A."/>
            <person name="Jeong J.B."/>
            <person name="Jung M.Y."/>
        </authorList>
    </citation>
    <scope>NUCLEOTIDE SEQUENCE</scope>
    <source>
        <strain evidence="2">S8</strain>
    </source>
</reference>
<evidence type="ECO:0000259" key="1">
    <source>
        <dbReference type="Pfam" id="PF07929"/>
    </source>
</evidence>
<sequence>MRADVYKFKIKLRGLEDKIWRDIEITSVSSVAKLGYAILAAFRTDAGHLFYIEFRNQRYELIFPESELGLNLPIDPSTTKLSTLKLTVGDKLMMKYDYSAGWEFDIELLSISKMKPSTGSHYPYMTDGQGQGIIEDLFPHILAEMIEKTDRDGTFPKIGDSYSGEKVPWDYRDFDLKLSNVYFKDSVRFIKEAYEWDE</sequence>
<reference evidence="2" key="1">
    <citation type="submission" date="2022-07" db="EMBL/GenBank/DDBJ databases">
        <authorList>
            <person name="Jung M.-Y."/>
            <person name="Lee M."/>
        </authorList>
    </citation>
    <scope>NUCLEOTIDE SEQUENCE</scope>
    <source>
        <strain evidence="2">S8</strain>
    </source>
</reference>
<dbReference type="SUPFAM" id="SSF159941">
    <property type="entry name" value="MM3350-like"/>
    <property type="match status" value="1"/>
</dbReference>
<dbReference type="Proteomes" id="UP001059480">
    <property type="component" value="Unassembled WGS sequence"/>
</dbReference>
<proteinExistence type="predicted"/>
<feature type="domain" description="Plasmid pRiA4b Orf3-like" evidence="1">
    <location>
        <begin position="5"/>
        <end position="138"/>
    </location>
</feature>
<keyword evidence="3" id="KW-1185">Reference proteome</keyword>
<dbReference type="Pfam" id="PF07929">
    <property type="entry name" value="PRiA4_ORF3"/>
    <property type="match status" value="1"/>
</dbReference>
<organism evidence="2 3">
    <name type="scientific">Granulicatella seriolae</name>
    <dbReference type="NCBI Taxonomy" id="2967226"/>
    <lineage>
        <taxon>Bacteria</taxon>
        <taxon>Bacillati</taxon>
        <taxon>Bacillota</taxon>
        <taxon>Bacilli</taxon>
        <taxon>Lactobacillales</taxon>
        <taxon>Carnobacteriaceae</taxon>
        <taxon>Granulicatella</taxon>
    </lineage>
</organism>
<reference evidence="2" key="2">
    <citation type="journal article" date="2023" name="Curr. Microbiol.">
        <title>Granulicatella seriolae sp. nov., a Novel Facultative Anaerobe Isolated from Yellowtail Marine Fish.</title>
        <authorList>
            <person name="Lee M."/>
            <person name="Choi Y.J."/>
            <person name="Farooq A."/>
            <person name="Jeong J.B."/>
            <person name="Jung M.Y."/>
        </authorList>
    </citation>
    <scope>NUCLEOTIDE SEQUENCE</scope>
    <source>
        <strain evidence="2">S8</strain>
    </source>
</reference>
<evidence type="ECO:0000313" key="3">
    <source>
        <dbReference type="Proteomes" id="UP001059480"/>
    </source>
</evidence>